<reference evidence="1" key="1">
    <citation type="submission" date="2022-03" db="EMBL/GenBank/DDBJ databases">
        <authorList>
            <person name="Tunstrom K."/>
        </authorList>
    </citation>
    <scope>NUCLEOTIDE SEQUENCE</scope>
</reference>
<organism evidence="1 2">
    <name type="scientific">Euphydryas editha</name>
    <name type="common">Edith's checkerspot</name>
    <dbReference type="NCBI Taxonomy" id="104508"/>
    <lineage>
        <taxon>Eukaryota</taxon>
        <taxon>Metazoa</taxon>
        <taxon>Ecdysozoa</taxon>
        <taxon>Arthropoda</taxon>
        <taxon>Hexapoda</taxon>
        <taxon>Insecta</taxon>
        <taxon>Pterygota</taxon>
        <taxon>Neoptera</taxon>
        <taxon>Endopterygota</taxon>
        <taxon>Lepidoptera</taxon>
        <taxon>Glossata</taxon>
        <taxon>Ditrysia</taxon>
        <taxon>Papilionoidea</taxon>
        <taxon>Nymphalidae</taxon>
        <taxon>Nymphalinae</taxon>
        <taxon>Euphydryas</taxon>
    </lineage>
</organism>
<protein>
    <submittedName>
        <fullName evidence="1">Uncharacterized protein</fullName>
    </submittedName>
</protein>
<accession>A0AAU9U9B2</accession>
<name>A0AAU9U9B2_EUPED</name>
<dbReference type="EMBL" id="CAKOGL010000015">
    <property type="protein sequence ID" value="CAH2095698.1"/>
    <property type="molecule type" value="Genomic_DNA"/>
</dbReference>
<comment type="caution">
    <text evidence="1">The sequence shown here is derived from an EMBL/GenBank/DDBJ whole genome shotgun (WGS) entry which is preliminary data.</text>
</comment>
<sequence length="174" mass="19940">MESIKQCISEMNKRFITRMNEFQNNLHSSISASSPTSNIANIAADFTAFRSFVLISLEELQLQVQILSKKYDNLEMRSRRKILLFHGISESKTEKITSSIAKALSDNFKIPELTENNVSRCHRLGKIRAGSKPRAVLIKFSDISLRNKLWYSKSILKDTGITLSEFLTKERHET</sequence>
<proteinExistence type="predicted"/>
<evidence type="ECO:0000313" key="1">
    <source>
        <dbReference type="EMBL" id="CAH2095698.1"/>
    </source>
</evidence>
<dbReference type="Gene3D" id="3.30.70.1820">
    <property type="entry name" value="L1 transposable element, RRM domain"/>
    <property type="match status" value="1"/>
</dbReference>
<dbReference type="AlphaFoldDB" id="A0AAU9U9B2"/>
<dbReference type="Proteomes" id="UP001153954">
    <property type="component" value="Unassembled WGS sequence"/>
</dbReference>
<evidence type="ECO:0000313" key="2">
    <source>
        <dbReference type="Proteomes" id="UP001153954"/>
    </source>
</evidence>
<gene>
    <name evidence="1" type="ORF">EEDITHA_LOCUS11120</name>
</gene>
<keyword evidence="2" id="KW-1185">Reference proteome</keyword>